<accession>A0A521ANT9</accession>
<dbReference type="RefSeq" id="WP_142452797.1">
    <property type="nucleotide sequence ID" value="NZ_FXTP01000001.1"/>
</dbReference>
<evidence type="ECO:0008006" key="3">
    <source>
        <dbReference type="Google" id="ProtNLM"/>
    </source>
</evidence>
<keyword evidence="2" id="KW-1185">Reference proteome</keyword>
<evidence type="ECO:0000313" key="1">
    <source>
        <dbReference type="EMBL" id="SMO36476.1"/>
    </source>
</evidence>
<evidence type="ECO:0000313" key="2">
    <source>
        <dbReference type="Proteomes" id="UP000317557"/>
    </source>
</evidence>
<reference evidence="1 2" key="1">
    <citation type="submission" date="2017-05" db="EMBL/GenBank/DDBJ databases">
        <authorList>
            <person name="Varghese N."/>
            <person name="Submissions S."/>
        </authorList>
    </citation>
    <scope>NUCLEOTIDE SEQUENCE [LARGE SCALE GENOMIC DNA]</scope>
    <source>
        <strain evidence="1 2">DSM 21985</strain>
    </source>
</reference>
<dbReference type="Pfam" id="PF13711">
    <property type="entry name" value="DUF4160"/>
    <property type="match status" value="1"/>
</dbReference>
<gene>
    <name evidence="1" type="ORF">SAMN06265219_101285</name>
</gene>
<dbReference type="EMBL" id="FXTP01000001">
    <property type="protein sequence ID" value="SMO36476.1"/>
    <property type="molecule type" value="Genomic_DNA"/>
</dbReference>
<name>A0A521ANT9_9BACT</name>
<dbReference type="Proteomes" id="UP000317557">
    <property type="component" value="Unassembled WGS sequence"/>
</dbReference>
<organism evidence="1 2">
    <name type="scientific">Gracilimonas mengyeensis</name>
    <dbReference type="NCBI Taxonomy" id="1302730"/>
    <lineage>
        <taxon>Bacteria</taxon>
        <taxon>Pseudomonadati</taxon>
        <taxon>Balneolota</taxon>
        <taxon>Balneolia</taxon>
        <taxon>Balneolales</taxon>
        <taxon>Balneolaceae</taxon>
        <taxon>Gracilimonas</taxon>
    </lineage>
</organism>
<dbReference type="AlphaFoldDB" id="A0A521ANT9"/>
<proteinExistence type="predicted"/>
<dbReference type="OrthoDB" id="122670at2"/>
<protein>
    <recommendedName>
        <fullName evidence="3">DUF4160 domain-containing protein</fullName>
    </recommendedName>
</protein>
<dbReference type="InterPro" id="IPR025427">
    <property type="entry name" value="DUF4160"/>
</dbReference>
<sequence length="79" mass="9650">MSPTVFRFKGYRFFFFSREEDRIHIHVIHAEGEAKIWIEPQIEIETSYGLNSKQLKEILEQVNEHENEIRESWNNHFRS</sequence>